<dbReference type="Pfam" id="PF00520">
    <property type="entry name" value="Ion_trans"/>
    <property type="match status" value="1"/>
</dbReference>
<name>A0AA36IVF0_9DINO</name>
<dbReference type="Gene3D" id="1.10.287.70">
    <property type="match status" value="1"/>
</dbReference>
<proteinExistence type="predicted"/>
<evidence type="ECO:0000256" key="1">
    <source>
        <dbReference type="ARBA" id="ARBA00004141"/>
    </source>
</evidence>
<dbReference type="SUPFAM" id="SSF51206">
    <property type="entry name" value="cAMP-binding domain-like"/>
    <property type="match status" value="1"/>
</dbReference>
<feature type="domain" description="Ion transport" evidence="7">
    <location>
        <begin position="212"/>
        <end position="470"/>
    </location>
</feature>
<dbReference type="InterPro" id="IPR018490">
    <property type="entry name" value="cNMP-bd_dom_sf"/>
</dbReference>
<dbReference type="EMBL" id="CAUJNA010002604">
    <property type="protein sequence ID" value="CAJ1393630.1"/>
    <property type="molecule type" value="Genomic_DNA"/>
</dbReference>
<feature type="transmembrane region" description="Helical" evidence="6">
    <location>
        <begin position="365"/>
        <end position="383"/>
    </location>
</feature>
<comment type="subcellular location">
    <subcellularLocation>
        <location evidence="1">Membrane</location>
        <topology evidence="1">Multi-pass membrane protein</topology>
    </subcellularLocation>
</comment>
<evidence type="ECO:0000313" key="9">
    <source>
        <dbReference type="Proteomes" id="UP001178507"/>
    </source>
</evidence>
<evidence type="ECO:0000256" key="6">
    <source>
        <dbReference type="SAM" id="Phobius"/>
    </source>
</evidence>
<dbReference type="PANTHER" id="PTHR10217">
    <property type="entry name" value="VOLTAGE AND LIGAND GATED POTASSIUM CHANNEL"/>
    <property type="match status" value="1"/>
</dbReference>
<dbReference type="GO" id="GO:0042391">
    <property type="term" value="P:regulation of membrane potential"/>
    <property type="evidence" value="ECO:0007669"/>
    <property type="project" value="TreeGrafter"/>
</dbReference>
<keyword evidence="9" id="KW-1185">Reference proteome</keyword>
<dbReference type="GO" id="GO:0005886">
    <property type="term" value="C:plasma membrane"/>
    <property type="evidence" value="ECO:0007669"/>
    <property type="project" value="TreeGrafter"/>
</dbReference>
<comment type="caution">
    <text evidence="8">The sequence shown here is derived from an EMBL/GenBank/DDBJ whole genome shotgun (WGS) entry which is preliminary data.</text>
</comment>
<evidence type="ECO:0000256" key="4">
    <source>
        <dbReference type="ARBA" id="ARBA00023136"/>
    </source>
</evidence>
<dbReference type="PANTHER" id="PTHR10217:SF435">
    <property type="entry name" value="POTASSIUM VOLTAGE-GATED CHANNEL PROTEIN EAG"/>
    <property type="match status" value="1"/>
</dbReference>
<feature type="transmembrane region" description="Helical" evidence="6">
    <location>
        <begin position="440"/>
        <end position="460"/>
    </location>
</feature>
<dbReference type="Proteomes" id="UP001178507">
    <property type="component" value="Unassembled WGS sequence"/>
</dbReference>
<accession>A0AA36IVF0</accession>
<keyword evidence="2 6" id="KW-0812">Transmembrane</keyword>
<evidence type="ECO:0000259" key="7">
    <source>
        <dbReference type="Pfam" id="PF00520"/>
    </source>
</evidence>
<evidence type="ECO:0000256" key="3">
    <source>
        <dbReference type="ARBA" id="ARBA00022989"/>
    </source>
</evidence>
<protein>
    <recommendedName>
        <fullName evidence="7">Ion transport domain-containing protein</fullName>
    </recommendedName>
</protein>
<feature type="region of interest" description="Disordered" evidence="5">
    <location>
        <begin position="121"/>
        <end position="140"/>
    </location>
</feature>
<dbReference type="AlphaFoldDB" id="A0AA36IVF0"/>
<dbReference type="SUPFAM" id="SSF81324">
    <property type="entry name" value="Voltage-gated potassium channels"/>
    <property type="match status" value="1"/>
</dbReference>
<keyword evidence="4 6" id="KW-0472">Membrane</keyword>
<evidence type="ECO:0000313" key="8">
    <source>
        <dbReference type="EMBL" id="CAJ1393630.1"/>
    </source>
</evidence>
<reference evidence="8" key="1">
    <citation type="submission" date="2023-08" db="EMBL/GenBank/DDBJ databases">
        <authorList>
            <person name="Chen Y."/>
            <person name="Shah S."/>
            <person name="Dougan E. K."/>
            <person name="Thang M."/>
            <person name="Chan C."/>
        </authorList>
    </citation>
    <scope>NUCLEOTIDE SEQUENCE</scope>
</reference>
<organism evidence="8 9">
    <name type="scientific">Effrenium voratum</name>
    <dbReference type="NCBI Taxonomy" id="2562239"/>
    <lineage>
        <taxon>Eukaryota</taxon>
        <taxon>Sar</taxon>
        <taxon>Alveolata</taxon>
        <taxon>Dinophyceae</taxon>
        <taxon>Suessiales</taxon>
        <taxon>Symbiodiniaceae</taxon>
        <taxon>Effrenium</taxon>
    </lineage>
</organism>
<gene>
    <name evidence="8" type="ORF">EVOR1521_LOCUS18458</name>
</gene>
<dbReference type="InterPro" id="IPR050818">
    <property type="entry name" value="KCNH_animal-type"/>
</dbReference>
<dbReference type="GO" id="GO:0005249">
    <property type="term" value="F:voltage-gated potassium channel activity"/>
    <property type="evidence" value="ECO:0007669"/>
    <property type="project" value="TreeGrafter"/>
</dbReference>
<feature type="region of interest" description="Disordered" evidence="5">
    <location>
        <begin position="171"/>
        <end position="190"/>
    </location>
</feature>
<sequence length="765" mass="86450">MSSFGGFSALRSRQAYEAVCRELEFSLQEQIRKAVEDIAEFHLLLAQPNLSKGIGVKLPVKTDEQGDKEMPWQSELWKDDDEPREHISANAEDNVLQALSGLPVRVNFRADHLADQLHPTQTLALPDSPGRHSPSDWVSETSSFSSPIARHEVRLHELWAQDQDSISCKRLVSRDSSRRSRPNSRSRSLIESHDCGPFERMALRPNSVICLFWDIACLLATMHDSVMIPLLSSFDIDPVGAPNAMAKTSGIIWLCDMLVSFVRGFLNVRTGFVEMRLPHIAYNYITGWFVPDLALLSLDAMSMFMTDLATFEHFTLLRLFRNLRLLRLLKMTGRFNLIRELFSSLDYATEWASVQMETAMSVLKHFGIILLLCHFTGCAWYALGNMEKDGSWIQEHVGYRQTLGLDASVAYFYVTALHWSLSQFTPASIEVSATTTNERIFSVLVILAGLTLYSFFLGSINQSLNKLRSMTAQETRQNILVRRYISEKRLSIDLAAEILTCIRQRGLGKASSKIVFADIKVLDSLPHTTLCKLQVEVGLPILQSHALFKHLLVLGCPEMSTLCEKALKEISTVYGEELFSAGTMGDCLSLVRAGRLLYKFAHRNAWKQEVDKDSRVSEASLWLHWEYRGQLTCVDQNSYLFQLNASSFRKIMGRSQHLELCAMYARLFLRALLETHSNDDASDLFGDDVQVGKIMKVIRSCQSGAGNLLAASLAPVRVAPAFAAWKEWHQAQQELRLRQARFNSFCPGILVLWHQLSKPTAKEVQ</sequence>
<dbReference type="InterPro" id="IPR005821">
    <property type="entry name" value="Ion_trans_dom"/>
</dbReference>
<evidence type="ECO:0000256" key="5">
    <source>
        <dbReference type="SAM" id="MobiDB-lite"/>
    </source>
</evidence>
<keyword evidence="3 6" id="KW-1133">Transmembrane helix</keyword>
<evidence type="ECO:0000256" key="2">
    <source>
        <dbReference type="ARBA" id="ARBA00022692"/>
    </source>
</evidence>